<dbReference type="InterPro" id="IPR008863">
    <property type="entry name" value="Toxic_anion-R_TelA"/>
</dbReference>
<evidence type="ECO:0000313" key="4">
    <source>
        <dbReference type="Proteomes" id="UP000242656"/>
    </source>
</evidence>
<comment type="caution">
    <text evidence="3">The sequence shown here is derived from an EMBL/GenBank/DDBJ whole genome shotgun (WGS) entry which is preliminary data.</text>
</comment>
<evidence type="ECO:0000256" key="2">
    <source>
        <dbReference type="PIRNR" id="PIRNR026508"/>
    </source>
</evidence>
<proteinExistence type="inferred from homology"/>
<gene>
    <name evidence="3" type="ORF">COI93_19320</name>
</gene>
<organism evidence="3 4">
    <name type="scientific">Bacillus cereus</name>
    <dbReference type="NCBI Taxonomy" id="1396"/>
    <lineage>
        <taxon>Bacteria</taxon>
        <taxon>Bacillati</taxon>
        <taxon>Bacillota</taxon>
        <taxon>Bacilli</taxon>
        <taxon>Bacillales</taxon>
        <taxon>Bacillaceae</taxon>
        <taxon>Bacillus</taxon>
        <taxon>Bacillus cereus group</taxon>
    </lineage>
</organism>
<dbReference type="PIRSF" id="PIRSF026508">
    <property type="entry name" value="TelA"/>
    <property type="match status" value="1"/>
</dbReference>
<name>A0A2B0LVA9_BACCE</name>
<accession>A0A2B0LVA9</accession>
<evidence type="ECO:0000313" key="3">
    <source>
        <dbReference type="EMBL" id="PFK32446.1"/>
    </source>
</evidence>
<dbReference type="PANTHER" id="PTHR38432">
    <property type="entry name" value="TELA-LIKE PROTEIN SAOUHSC_01408"/>
    <property type="match status" value="1"/>
</dbReference>
<comment type="similarity">
    <text evidence="1 2">Belongs to the TelA family.</text>
</comment>
<sequence length="402" mass="45439">MFGYLEYDIEVEIHGVSKYSANKFAHINKGAILLTELEKKEPVSVGKDNMQVVVDTVIKDEELVELNKEADLYVQKLNSEQNTDLSKVLSQLGDLGDKEQQAAGQTLSALKRPVTAMMNGKNEEIPNTLLELRKVVSELDPNSLKASGMKKFMFKVFKKNPLETYVHKYQSIDKQIEEIIRALLIGRDNLQEDTVGLEMLKEQSHDKIHALDKQVYLGRKLAGMLEAEKQNPERQRDIPLINDALEKILVRTRNMQQAKSVLLQSIASVDIIKKNNEKLTEAIRNAITMTQNVVTVSAAIQLALTNQRKTIDAVNATNEAIESMVLSNSQALKQNTEETTQLLENPAISMDKLRESFQNVFAAIEASEKSSERIIESSKKFVIELDTFNDEMKQKLIQRPKK</sequence>
<dbReference type="Pfam" id="PF05816">
    <property type="entry name" value="TelA"/>
    <property type="match status" value="1"/>
</dbReference>
<dbReference type="AlphaFoldDB" id="A0A2B0LVA9"/>
<dbReference type="EMBL" id="NUWN01000085">
    <property type="protein sequence ID" value="PFK32446.1"/>
    <property type="molecule type" value="Genomic_DNA"/>
</dbReference>
<dbReference type="PANTHER" id="PTHR38432:SF1">
    <property type="entry name" value="TELA-LIKE PROTEIN SAOUHSC_01408"/>
    <property type="match status" value="1"/>
</dbReference>
<reference evidence="3 4" key="1">
    <citation type="submission" date="2017-09" db="EMBL/GenBank/DDBJ databases">
        <title>Large-scale bioinformatics analysis of Bacillus genomes uncovers conserved roles of natural products in bacterial physiology.</title>
        <authorList>
            <consortium name="Agbiome Team Llc"/>
            <person name="Bleich R.M."/>
            <person name="Grubbs K.J."/>
            <person name="Santa Maria K.C."/>
            <person name="Allen S.E."/>
            <person name="Farag S."/>
            <person name="Shank E.A."/>
            <person name="Bowers A."/>
        </authorList>
    </citation>
    <scope>NUCLEOTIDE SEQUENCE [LARGE SCALE GENOMIC DNA]</scope>
    <source>
        <strain evidence="3 4">AFS083043</strain>
    </source>
</reference>
<evidence type="ECO:0000256" key="1">
    <source>
        <dbReference type="ARBA" id="ARBA00005541"/>
    </source>
</evidence>
<dbReference type="Proteomes" id="UP000242656">
    <property type="component" value="Unassembled WGS sequence"/>
</dbReference>
<protein>
    <submittedName>
        <fullName evidence="3">Toxic anion resistance protein</fullName>
    </submittedName>
</protein>